<dbReference type="FunFam" id="3.40.50.300:FF:001129">
    <property type="entry name" value="ras-related protein Rab-44 isoform X2"/>
    <property type="match status" value="1"/>
</dbReference>
<dbReference type="PANTHER" id="PTHR47980">
    <property type="entry name" value="LD44762P"/>
    <property type="match status" value="1"/>
</dbReference>
<comment type="similarity">
    <text evidence="1">Belongs to the small GTPase superfamily. Rab family.</text>
</comment>
<dbReference type="CDD" id="cd00154">
    <property type="entry name" value="Rab"/>
    <property type="match status" value="1"/>
</dbReference>
<dbReference type="SMART" id="SM00177">
    <property type="entry name" value="ARF"/>
    <property type="match status" value="1"/>
</dbReference>
<dbReference type="EMBL" id="HBET01022056">
    <property type="protein sequence ID" value="CAD8570725.1"/>
    <property type="molecule type" value="Transcribed_RNA"/>
</dbReference>
<keyword evidence="11" id="KW-1185">Reference proteome</keyword>
<evidence type="ECO:0000313" key="5">
    <source>
        <dbReference type="EMBL" id="CAD8570725.1"/>
    </source>
</evidence>
<dbReference type="Proteomes" id="UP000323011">
    <property type="component" value="Unassembled WGS sequence"/>
</dbReference>
<dbReference type="InterPro" id="IPR005225">
    <property type="entry name" value="Small_GTP-bd"/>
</dbReference>
<sequence>MADAGDDFDIELKFLLVGDSGVGKTCILLRFCDDAFHDTFITTIGIDSKTRMLDVGSRKARIRVWDTAGQERFRTLSTSYFRKAQGALMVYDVSERSSFDSISRWLYQLQEHGDSHSAIALVGNKADLPEASRKVSTAEGRELAEEMGLPFFEVSAKAGAGVEAAFLGLSELAIKKGEAAIAGADGGIDLAAPPQPKKGCACAVM</sequence>
<name>A0A5A8E454_CAFRO</name>
<dbReference type="AlphaFoldDB" id="A0A5A8E454"/>
<dbReference type="Proteomes" id="UP000325113">
    <property type="component" value="Unassembled WGS sequence"/>
</dbReference>
<evidence type="ECO:0000313" key="9">
    <source>
        <dbReference type="EMBL" id="KAA0170701.1"/>
    </source>
</evidence>
<evidence type="ECO:0000313" key="8">
    <source>
        <dbReference type="EMBL" id="KAA0164636.1"/>
    </source>
</evidence>
<reference evidence="5" key="2">
    <citation type="submission" date="2021-01" db="EMBL/GenBank/DDBJ databases">
        <authorList>
            <person name="Corre E."/>
            <person name="Pelletier E."/>
            <person name="Niang G."/>
            <person name="Scheremetjew M."/>
            <person name="Finn R."/>
            <person name="Kale V."/>
            <person name="Holt S."/>
            <person name="Cochrane G."/>
            <person name="Meng A."/>
            <person name="Brown T."/>
            <person name="Cohen L."/>
        </authorList>
    </citation>
    <scope>NUCLEOTIDE SEQUENCE</scope>
    <source>
        <strain evidence="5">E4-10</strain>
    </source>
</reference>
<dbReference type="GO" id="GO:0003924">
    <property type="term" value="F:GTPase activity"/>
    <property type="evidence" value="ECO:0007669"/>
    <property type="project" value="InterPro"/>
</dbReference>
<evidence type="ECO:0000256" key="4">
    <source>
        <dbReference type="ARBA" id="ARBA00023288"/>
    </source>
</evidence>
<evidence type="ECO:0000313" key="10">
    <source>
        <dbReference type="Proteomes" id="UP000322899"/>
    </source>
</evidence>
<dbReference type="GO" id="GO:0005525">
    <property type="term" value="F:GTP binding"/>
    <property type="evidence" value="ECO:0007669"/>
    <property type="project" value="UniProtKB-KW"/>
</dbReference>
<dbReference type="SMART" id="SM00173">
    <property type="entry name" value="RAS"/>
    <property type="match status" value="1"/>
</dbReference>
<dbReference type="EMBL" id="VLTM01000026">
    <property type="protein sequence ID" value="KAA0162647.1"/>
    <property type="molecule type" value="Genomic_DNA"/>
</dbReference>
<accession>A0A5A8E454</accession>
<evidence type="ECO:0008006" key="13">
    <source>
        <dbReference type="Google" id="ProtNLM"/>
    </source>
</evidence>
<dbReference type="SUPFAM" id="SSF52540">
    <property type="entry name" value="P-loop containing nucleoside triphosphate hydrolases"/>
    <property type="match status" value="1"/>
</dbReference>
<evidence type="ECO:0000313" key="12">
    <source>
        <dbReference type="Proteomes" id="UP000325113"/>
    </source>
</evidence>
<evidence type="ECO:0000256" key="2">
    <source>
        <dbReference type="ARBA" id="ARBA00022741"/>
    </source>
</evidence>
<dbReference type="SMART" id="SM00174">
    <property type="entry name" value="RHO"/>
    <property type="match status" value="1"/>
</dbReference>
<dbReference type="Proteomes" id="UP000322899">
    <property type="component" value="Unassembled WGS sequence"/>
</dbReference>
<dbReference type="EMBL" id="VLTN01000017">
    <property type="protein sequence ID" value="KAA0153195.1"/>
    <property type="molecule type" value="Genomic_DNA"/>
</dbReference>
<evidence type="ECO:0000256" key="1">
    <source>
        <dbReference type="ARBA" id="ARBA00006270"/>
    </source>
</evidence>
<evidence type="ECO:0000313" key="7">
    <source>
        <dbReference type="EMBL" id="KAA0162647.1"/>
    </source>
</evidence>
<dbReference type="OrthoDB" id="9989112at2759"/>
<dbReference type="EMBL" id="VLTL01000011">
    <property type="protein sequence ID" value="KAA0170701.1"/>
    <property type="molecule type" value="Genomic_DNA"/>
</dbReference>
<proteinExistence type="inferred from homology"/>
<dbReference type="PROSITE" id="PS51420">
    <property type="entry name" value="RHO"/>
    <property type="match status" value="1"/>
</dbReference>
<evidence type="ECO:0000256" key="3">
    <source>
        <dbReference type="ARBA" id="ARBA00023134"/>
    </source>
</evidence>
<organism evidence="9">
    <name type="scientific">Cafeteria roenbergensis</name>
    <name type="common">Marine flagellate</name>
    <dbReference type="NCBI Taxonomy" id="33653"/>
    <lineage>
        <taxon>Eukaryota</taxon>
        <taxon>Sar</taxon>
        <taxon>Stramenopiles</taxon>
        <taxon>Bigyra</taxon>
        <taxon>Opalozoa</taxon>
        <taxon>Bicosoecida</taxon>
        <taxon>Cafeteriaceae</taxon>
        <taxon>Cafeteria</taxon>
    </lineage>
</organism>
<keyword evidence="4" id="KW-0449">Lipoprotein</keyword>
<dbReference type="PROSITE" id="PS51421">
    <property type="entry name" value="RAS"/>
    <property type="match status" value="1"/>
</dbReference>
<dbReference type="SMART" id="SM00176">
    <property type="entry name" value="RAN"/>
    <property type="match status" value="1"/>
</dbReference>
<dbReference type="InterPro" id="IPR001806">
    <property type="entry name" value="Small_GTPase"/>
</dbReference>
<dbReference type="Gene3D" id="3.40.50.300">
    <property type="entry name" value="P-loop containing nucleotide triphosphate hydrolases"/>
    <property type="match status" value="1"/>
</dbReference>
<dbReference type="OMA" id="PQRSCAC"/>
<reference evidence="10 11" key="1">
    <citation type="submission" date="2019-07" db="EMBL/GenBank/DDBJ databases">
        <title>Genomes of Cafeteria roenbergensis.</title>
        <authorList>
            <person name="Fischer M.G."/>
            <person name="Hackl T."/>
            <person name="Roman M."/>
        </authorList>
    </citation>
    <scope>NUCLEOTIDE SEQUENCE [LARGE SCALE GENOMIC DNA]</scope>
    <source>
        <strain evidence="6 11">BVI</strain>
        <strain evidence="7 12">Cflag</strain>
        <strain evidence="8 10">E4-10P</strain>
        <strain evidence="9">RCC970-E3</strain>
    </source>
</reference>
<gene>
    <name evidence="5" type="ORF">CROE0942_LOCUS15105</name>
    <name evidence="8" type="ORF">FNF27_07777</name>
    <name evidence="9" type="ORF">FNF28_01245</name>
    <name evidence="6" type="ORF">FNF29_03383</name>
    <name evidence="7" type="ORF">FNF31_03175</name>
</gene>
<evidence type="ECO:0000313" key="11">
    <source>
        <dbReference type="Proteomes" id="UP000323011"/>
    </source>
</evidence>
<keyword evidence="2" id="KW-0547">Nucleotide-binding</keyword>
<dbReference type="Proteomes" id="UP000324907">
    <property type="component" value="Unassembled WGS sequence"/>
</dbReference>
<dbReference type="InterPro" id="IPR050305">
    <property type="entry name" value="Small_GTPase_Rab"/>
</dbReference>
<dbReference type="PROSITE" id="PS51419">
    <property type="entry name" value="RAB"/>
    <property type="match status" value="1"/>
</dbReference>
<protein>
    <recommendedName>
        <fullName evidence="13">Ras-related protein Rab-18</fullName>
    </recommendedName>
</protein>
<dbReference type="Pfam" id="PF00071">
    <property type="entry name" value="Ras"/>
    <property type="match status" value="1"/>
</dbReference>
<dbReference type="InterPro" id="IPR027417">
    <property type="entry name" value="P-loop_NTPase"/>
</dbReference>
<dbReference type="SMART" id="SM00175">
    <property type="entry name" value="RAB"/>
    <property type="match status" value="1"/>
</dbReference>
<keyword evidence="3" id="KW-0342">GTP-binding</keyword>
<evidence type="ECO:0000313" key="6">
    <source>
        <dbReference type="EMBL" id="KAA0153195.1"/>
    </source>
</evidence>
<dbReference type="EMBL" id="VLTO01000100">
    <property type="protein sequence ID" value="KAA0164636.1"/>
    <property type="molecule type" value="Genomic_DNA"/>
</dbReference>
<dbReference type="PRINTS" id="PR00449">
    <property type="entry name" value="RASTRNSFRMNG"/>
</dbReference>
<dbReference type="NCBIfam" id="TIGR00231">
    <property type="entry name" value="small_GTP"/>
    <property type="match status" value="1"/>
</dbReference>